<dbReference type="AlphaFoldDB" id="A0A914VUA7"/>
<sequence>MSHCRKLSLLLLLIPVCLSQTYCTNDAQCPLGQTCMQVGQPDGGVNYRCVVRGSTSSSCSSDSDCPQGRSCVNVNGILACQTSTGGIGIGGSSNGAGKLCYSNNDCGYNEQCTYVNGANRCQVVAGGIGNTGGNSGAGQQCTTINDCPNGQQCIYNSAYGQSFCQSANNGGPSTAGIGSPGGNSGAGQPCNSNSDCPGSQTCQYQGLGQGNQCVYTPNNIVFSALPNDSDNKQSTEQLGSLNIKPQPRSRRSVMPIALDPIGPPSFVNPGLSSDSSANSNGKARPSARRVVPFIGPPFARQAPLAELLNGDE</sequence>
<dbReference type="InterPro" id="IPR006150">
    <property type="entry name" value="Cys_repeat_1"/>
</dbReference>
<evidence type="ECO:0000256" key="1">
    <source>
        <dbReference type="SAM" id="MobiDB-lite"/>
    </source>
</evidence>
<evidence type="ECO:0000256" key="2">
    <source>
        <dbReference type="SAM" id="SignalP"/>
    </source>
</evidence>
<reference evidence="4" key="1">
    <citation type="submission" date="2022-11" db="UniProtKB">
        <authorList>
            <consortium name="WormBaseParasite"/>
        </authorList>
    </citation>
    <scope>IDENTIFICATION</scope>
</reference>
<feature type="region of interest" description="Disordered" evidence="1">
    <location>
        <begin position="224"/>
        <end position="295"/>
    </location>
</feature>
<feature type="compositionally biased region" description="Polar residues" evidence="1">
    <location>
        <begin position="270"/>
        <end position="281"/>
    </location>
</feature>
<keyword evidence="3" id="KW-1185">Reference proteome</keyword>
<name>A0A914VUA7_9BILA</name>
<feature type="compositionally biased region" description="Polar residues" evidence="1">
    <location>
        <begin position="224"/>
        <end position="240"/>
    </location>
</feature>
<organism evidence="3 4">
    <name type="scientific">Plectus sambesii</name>
    <dbReference type="NCBI Taxonomy" id="2011161"/>
    <lineage>
        <taxon>Eukaryota</taxon>
        <taxon>Metazoa</taxon>
        <taxon>Ecdysozoa</taxon>
        <taxon>Nematoda</taxon>
        <taxon>Chromadorea</taxon>
        <taxon>Plectida</taxon>
        <taxon>Plectina</taxon>
        <taxon>Plectoidea</taxon>
        <taxon>Plectidae</taxon>
        <taxon>Plectus</taxon>
    </lineage>
</organism>
<protein>
    <submittedName>
        <fullName evidence="4">Uncharacterized protein</fullName>
    </submittedName>
</protein>
<proteinExistence type="predicted"/>
<dbReference type="SMART" id="SM00289">
    <property type="entry name" value="WR1"/>
    <property type="match status" value="3"/>
</dbReference>
<feature type="chain" id="PRO_5037505643" evidence="2">
    <location>
        <begin position="20"/>
        <end position="312"/>
    </location>
</feature>
<evidence type="ECO:0000313" key="3">
    <source>
        <dbReference type="Proteomes" id="UP000887566"/>
    </source>
</evidence>
<feature type="signal peptide" evidence="2">
    <location>
        <begin position="1"/>
        <end position="19"/>
    </location>
</feature>
<evidence type="ECO:0000313" key="4">
    <source>
        <dbReference type="WBParaSite" id="PSAMB.scaffold2575size22459.g18313.t1"/>
    </source>
</evidence>
<keyword evidence="2" id="KW-0732">Signal</keyword>
<dbReference type="WBParaSite" id="PSAMB.scaffold2575size22459.g18313.t1">
    <property type="protein sequence ID" value="PSAMB.scaffold2575size22459.g18313.t1"/>
    <property type="gene ID" value="PSAMB.scaffold2575size22459.g18313"/>
</dbReference>
<dbReference type="Proteomes" id="UP000887566">
    <property type="component" value="Unplaced"/>
</dbReference>
<accession>A0A914VUA7</accession>